<feature type="signal peptide" evidence="2">
    <location>
        <begin position="1"/>
        <end position="28"/>
    </location>
</feature>
<gene>
    <name evidence="4" type="ORF">PoB_004544300</name>
</gene>
<dbReference type="InterPro" id="IPR031569">
    <property type="entry name" value="ApeC"/>
</dbReference>
<reference evidence="4 5" key="1">
    <citation type="journal article" date="2021" name="Elife">
        <title>Chloroplast acquisition without the gene transfer in kleptoplastic sea slugs, Plakobranchus ocellatus.</title>
        <authorList>
            <person name="Maeda T."/>
            <person name="Takahashi S."/>
            <person name="Yoshida T."/>
            <person name="Shimamura S."/>
            <person name="Takaki Y."/>
            <person name="Nagai Y."/>
            <person name="Toyoda A."/>
            <person name="Suzuki Y."/>
            <person name="Arimoto A."/>
            <person name="Ishii H."/>
            <person name="Satoh N."/>
            <person name="Nishiyama T."/>
            <person name="Hasebe M."/>
            <person name="Maruyama T."/>
            <person name="Minagawa J."/>
            <person name="Obokata J."/>
            <person name="Shigenobu S."/>
        </authorList>
    </citation>
    <scope>NUCLEOTIDE SEQUENCE [LARGE SCALE GENOMIC DNA]</scope>
</reference>
<feature type="region of interest" description="Disordered" evidence="1">
    <location>
        <begin position="299"/>
        <end position="368"/>
    </location>
</feature>
<protein>
    <submittedName>
        <fullName evidence="4">Apextrin</fullName>
    </submittedName>
</protein>
<dbReference type="EMBL" id="BLXT01004995">
    <property type="protein sequence ID" value="GFO18938.1"/>
    <property type="molecule type" value="Genomic_DNA"/>
</dbReference>
<name>A0AAV4BH67_9GAST</name>
<organism evidence="4 5">
    <name type="scientific">Plakobranchus ocellatus</name>
    <dbReference type="NCBI Taxonomy" id="259542"/>
    <lineage>
        <taxon>Eukaryota</taxon>
        <taxon>Metazoa</taxon>
        <taxon>Spiralia</taxon>
        <taxon>Lophotrochozoa</taxon>
        <taxon>Mollusca</taxon>
        <taxon>Gastropoda</taxon>
        <taxon>Heterobranchia</taxon>
        <taxon>Euthyneura</taxon>
        <taxon>Panpulmonata</taxon>
        <taxon>Sacoglossa</taxon>
        <taxon>Placobranchoidea</taxon>
        <taxon>Plakobranchidae</taxon>
        <taxon>Plakobranchus</taxon>
    </lineage>
</organism>
<accession>A0AAV4BH67</accession>
<feature type="compositionally biased region" description="Polar residues" evidence="1">
    <location>
        <begin position="299"/>
        <end position="320"/>
    </location>
</feature>
<dbReference type="PANTHER" id="PTHR19324">
    <property type="entry name" value="PERFORIN-LIKE PROTEIN 1"/>
    <property type="match status" value="1"/>
</dbReference>
<feature type="chain" id="PRO_5043663165" evidence="2">
    <location>
        <begin position="29"/>
        <end position="667"/>
    </location>
</feature>
<dbReference type="PANTHER" id="PTHR19324:SF33">
    <property type="entry name" value="MUCIN-5AC"/>
    <property type="match status" value="1"/>
</dbReference>
<evidence type="ECO:0000259" key="3">
    <source>
        <dbReference type="Pfam" id="PF16977"/>
    </source>
</evidence>
<feature type="compositionally biased region" description="Polar residues" evidence="1">
    <location>
        <begin position="348"/>
        <end position="360"/>
    </location>
</feature>
<evidence type="ECO:0000313" key="4">
    <source>
        <dbReference type="EMBL" id="GFO18938.1"/>
    </source>
</evidence>
<feature type="compositionally biased region" description="Polar residues" evidence="1">
    <location>
        <begin position="408"/>
        <end position="427"/>
    </location>
</feature>
<comment type="caution">
    <text evidence="4">The sequence shown here is derived from an EMBL/GenBank/DDBJ whole genome shotgun (WGS) entry which is preliminary data.</text>
</comment>
<dbReference type="AlphaFoldDB" id="A0AAV4BH67"/>
<evidence type="ECO:0000256" key="1">
    <source>
        <dbReference type="SAM" id="MobiDB-lite"/>
    </source>
</evidence>
<feature type="region of interest" description="Disordered" evidence="1">
    <location>
        <begin position="398"/>
        <end position="427"/>
    </location>
</feature>
<sequence length="667" mass="74315">MNPHSLFTDTRRNLLLCLLVLLPSSSFGYELKITSSSPDIPYLYETSLEIDCFVNETVSAASPHTENDLVFVDEIRVVKQNDKKAWVDLASIRVNGHIEYQSTSGFSVAGNIGKIINDTFLSLEWKSASSEQIGLYRCDLIGRNKVNDFVLEKSNLLSIKKHEITTEELADLSLREIDTLQDEFDKFRKDTNKYLSKLYKSVQELRNKTQSQDNNTIDSGGYNLDFDKDQLKKEIQENVLNTVLEEVQEMTCSRVRQCMSGGGEGYFANSSNWENTANTTVSPSSDNRTVSDKPNITDSAASFGGDNSTVSDKPNITDSAPSFWRDNRTVSDKTNITDAAPSFGGDNRTVSYKPNITDSAPSFGGDNRTVSYKPNITDSAPSFGGDNRTVSDKLNITDSAPSFGGDNRTVSNKTNITDSSPSFSNNNLTVPVESFTNVSKPDPDQVQTTAAPNTLNDDITIFSSSWPAGEFGLLRPISDCPADTASIQWRTGYNKYHTESVDENQDAVSNPNHLYNPVSVIDNGKHFLYMHFCVNKDPNPDSRPWPAGSYCINQGGRQCPLGFTSGYVDIDEEDTNFAGSSFGFRPRMLFYCCRNDATADQPISLPTTKPFYLYRFGGKCQEVQNMQVTSESMTFDTENDDNEDAYENDYHPDGQLRNVVIELCYYF</sequence>
<keyword evidence="5" id="KW-1185">Reference proteome</keyword>
<evidence type="ECO:0000256" key="2">
    <source>
        <dbReference type="SAM" id="SignalP"/>
    </source>
</evidence>
<dbReference type="Pfam" id="PF16977">
    <property type="entry name" value="ApeC"/>
    <property type="match status" value="1"/>
</dbReference>
<proteinExistence type="predicted"/>
<keyword evidence="2" id="KW-0732">Signal</keyword>
<evidence type="ECO:0000313" key="5">
    <source>
        <dbReference type="Proteomes" id="UP000735302"/>
    </source>
</evidence>
<dbReference type="Proteomes" id="UP000735302">
    <property type="component" value="Unassembled WGS sequence"/>
</dbReference>
<feature type="domain" description="Apextrin C-terminal" evidence="3">
    <location>
        <begin position="466"/>
        <end position="666"/>
    </location>
</feature>